<dbReference type="PANTHER" id="PTHR46127">
    <property type="entry name" value="CILIA- AND FLAGELLA-ASSOCIATED PROTEIN 65"/>
    <property type="match status" value="1"/>
</dbReference>
<evidence type="ECO:0000313" key="2">
    <source>
        <dbReference type="Proteomes" id="UP000008144"/>
    </source>
</evidence>
<dbReference type="InterPro" id="IPR052614">
    <property type="entry name" value="CFAP65"/>
</dbReference>
<proteinExistence type="predicted"/>
<reference evidence="2" key="1">
    <citation type="journal article" date="2002" name="Science">
        <title>The draft genome of Ciona intestinalis: insights into chordate and vertebrate origins.</title>
        <authorList>
            <person name="Dehal P."/>
            <person name="Satou Y."/>
            <person name="Campbell R.K."/>
            <person name="Chapman J."/>
            <person name="Degnan B."/>
            <person name="De Tomaso A."/>
            <person name="Davidson B."/>
            <person name="Di Gregorio A."/>
            <person name="Gelpke M."/>
            <person name="Goodstein D.M."/>
            <person name="Harafuji N."/>
            <person name="Hastings K.E."/>
            <person name="Ho I."/>
            <person name="Hotta K."/>
            <person name="Huang W."/>
            <person name="Kawashima T."/>
            <person name="Lemaire P."/>
            <person name="Martinez D."/>
            <person name="Meinertzhagen I.A."/>
            <person name="Necula S."/>
            <person name="Nonaka M."/>
            <person name="Putnam N."/>
            <person name="Rash S."/>
            <person name="Saiga H."/>
            <person name="Satake M."/>
            <person name="Terry A."/>
            <person name="Yamada L."/>
            <person name="Wang H.G."/>
            <person name="Awazu S."/>
            <person name="Azumi K."/>
            <person name="Boore J."/>
            <person name="Branno M."/>
            <person name="Chin-Bow S."/>
            <person name="DeSantis R."/>
            <person name="Doyle S."/>
            <person name="Francino P."/>
            <person name="Keys D.N."/>
            <person name="Haga S."/>
            <person name="Hayashi H."/>
            <person name="Hino K."/>
            <person name="Imai K.S."/>
            <person name="Inaba K."/>
            <person name="Kano S."/>
            <person name="Kobayashi K."/>
            <person name="Kobayashi M."/>
            <person name="Lee B.I."/>
            <person name="Makabe K.W."/>
            <person name="Manohar C."/>
            <person name="Matassi G."/>
            <person name="Medina M."/>
            <person name="Mochizuki Y."/>
            <person name="Mount S."/>
            <person name="Morishita T."/>
            <person name="Miura S."/>
            <person name="Nakayama A."/>
            <person name="Nishizaka S."/>
            <person name="Nomoto H."/>
            <person name="Ohta F."/>
            <person name="Oishi K."/>
            <person name="Rigoutsos I."/>
            <person name="Sano M."/>
            <person name="Sasaki A."/>
            <person name="Sasakura Y."/>
            <person name="Shoguchi E."/>
            <person name="Shin-i T."/>
            <person name="Spagnuolo A."/>
            <person name="Stainier D."/>
            <person name="Suzuki M.M."/>
            <person name="Tassy O."/>
            <person name="Takatori N."/>
            <person name="Tokuoka M."/>
            <person name="Yagi K."/>
            <person name="Yoshizaki F."/>
            <person name="Wada S."/>
            <person name="Zhang C."/>
            <person name="Hyatt P.D."/>
            <person name="Larimer F."/>
            <person name="Detter C."/>
            <person name="Doggett N."/>
            <person name="Glavina T."/>
            <person name="Hawkins T."/>
            <person name="Richardson P."/>
            <person name="Lucas S."/>
            <person name="Kohara Y."/>
            <person name="Levine M."/>
            <person name="Satoh N."/>
            <person name="Rokhsar D.S."/>
        </authorList>
    </citation>
    <scope>NUCLEOTIDE SEQUENCE [LARGE SCALE GENOMIC DNA]</scope>
</reference>
<dbReference type="AlphaFoldDB" id="H2XSS3"/>
<sequence length="95" mass="10205">MEKYVVVHNLSSVKAAFKVNRLNNSLGLDNSFHCKIDGGCVPPMGNTQIPIKFQPKLAGQTSTGYFEVCAVGDISKSTLKCTGACLGANCNNQYF</sequence>
<dbReference type="Proteomes" id="UP000008144">
    <property type="component" value="Chromosome 9"/>
</dbReference>
<dbReference type="STRING" id="7719.ENSCINP00000032707"/>
<dbReference type="Ensembl" id="ENSCINT00000032255.1">
    <property type="protein sequence ID" value="ENSCINP00000032707.1"/>
    <property type="gene ID" value="ENSCING00000018000.1"/>
</dbReference>
<reference evidence="1" key="2">
    <citation type="journal article" date="2008" name="Genome Biol.">
        <title>Improved genome assembly and evidence-based global gene model set for the chordate Ciona intestinalis: new insight into intron and operon populations.</title>
        <authorList>
            <person name="Satou Y."/>
            <person name="Mineta K."/>
            <person name="Ogasawara M."/>
            <person name="Sasakura Y."/>
            <person name="Shoguchi E."/>
            <person name="Ueno K."/>
            <person name="Yamada L."/>
            <person name="Matsumoto J."/>
            <person name="Wasserscheid J."/>
            <person name="Dewar K."/>
            <person name="Wiley G.B."/>
            <person name="Macmil S.L."/>
            <person name="Roe B.A."/>
            <person name="Zeller R.W."/>
            <person name="Hastings K.E."/>
            <person name="Lemaire P."/>
            <person name="Lindquist E."/>
            <person name="Endo T."/>
            <person name="Hotta K."/>
            <person name="Inaba K."/>
        </authorList>
    </citation>
    <scope>NUCLEOTIDE SEQUENCE [LARGE SCALE GENOMIC DNA]</scope>
    <source>
        <strain evidence="1">wild type</strain>
    </source>
</reference>
<dbReference type="InParanoid" id="H2XSS3"/>
<organism evidence="1 2">
    <name type="scientific">Ciona intestinalis</name>
    <name type="common">Transparent sea squirt</name>
    <name type="synonym">Ascidia intestinalis</name>
    <dbReference type="NCBI Taxonomy" id="7719"/>
    <lineage>
        <taxon>Eukaryota</taxon>
        <taxon>Metazoa</taxon>
        <taxon>Chordata</taxon>
        <taxon>Tunicata</taxon>
        <taxon>Ascidiacea</taxon>
        <taxon>Phlebobranchia</taxon>
        <taxon>Cionidae</taxon>
        <taxon>Ciona</taxon>
    </lineage>
</organism>
<keyword evidence="2" id="KW-1185">Reference proteome</keyword>
<dbReference type="HOGENOM" id="CLU_2378049_0_0_1"/>
<dbReference type="InterPro" id="IPR013783">
    <property type="entry name" value="Ig-like_fold"/>
</dbReference>
<reference evidence="1" key="3">
    <citation type="submission" date="2025-08" db="UniProtKB">
        <authorList>
            <consortium name="Ensembl"/>
        </authorList>
    </citation>
    <scope>IDENTIFICATION</scope>
</reference>
<dbReference type="PANTHER" id="PTHR46127:SF1">
    <property type="entry name" value="CILIA- AND FLAGELLA-ASSOCIATED PROTEIN 65"/>
    <property type="match status" value="1"/>
</dbReference>
<dbReference type="EMBL" id="EAAA01002912">
    <property type="status" value="NOT_ANNOTATED_CDS"/>
    <property type="molecule type" value="Genomic_DNA"/>
</dbReference>
<protein>
    <submittedName>
        <fullName evidence="1">Uncharacterized protein</fullName>
    </submittedName>
</protein>
<accession>H2XSS3</accession>
<reference evidence="1" key="4">
    <citation type="submission" date="2025-09" db="UniProtKB">
        <authorList>
            <consortium name="Ensembl"/>
        </authorList>
    </citation>
    <scope>IDENTIFICATION</scope>
</reference>
<dbReference type="Gene3D" id="2.60.40.10">
    <property type="entry name" value="Immunoglobulins"/>
    <property type="match status" value="1"/>
</dbReference>
<name>H2XSS3_CIOIN</name>
<evidence type="ECO:0000313" key="1">
    <source>
        <dbReference type="Ensembl" id="ENSCINP00000032707.1"/>
    </source>
</evidence>